<dbReference type="NCBIfam" id="NF040871">
    <property type="entry name" value="AztB"/>
    <property type="match status" value="1"/>
</dbReference>
<sequence length="288" mass="29836">MHEALVAPFLEFGFMQRALLGALMLSIGAGPVGVFLMLRRMSLTGDAMAHAILPGAAAGFLLYGLELVPMTIGGLVAGAVVALGAGAVSRLTVQKEDASMAAFYLIALSVGVVMVSMRGSSIDLMHVLFGTVLALNGDALTLIGLVAAITLTTMLVFRRALIAECLDPLFLRSVSRLGSPVHFIFLGLVVLNLVAGFQALGTLLSVGLMVLPAAAARFWANRVETMCLIAMAIGVLASVSGLLLSYHFSLPSGPAIILSAGLAYAVSVLVGARGLLTTLRPHTSHRIA</sequence>
<accession>A0A0F5FTV5</accession>
<evidence type="ECO:0000313" key="8">
    <source>
        <dbReference type="EMBL" id="KKB12301.1"/>
    </source>
</evidence>
<name>A0A0F5FTV5_9HYPH</name>
<dbReference type="PANTHER" id="PTHR30477">
    <property type="entry name" value="ABC-TRANSPORTER METAL-BINDING PROTEIN"/>
    <property type="match status" value="1"/>
</dbReference>
<keyword evidence="6" id="KW-0813">Transport</keyword>
<dbReference type="GO" id="GO:0043190">
    <property type="term" value="C:ATP-binding cassette (ABC) transporter complex"/>
    <property type="evidence" value="ECO:0007669"/>
    <property type="project" value="InterPro"/>
</dbReference>
<comment type="caution">
    <text evidence="8">The sequence shown here is derived from an EMBL/GenBank/DDBJ whole genome shotgun (WGS) entry which is preliminary data.</text>
</comment>
<dbReference type="AlphaFoldDB" id="A0A0F5FTV5"/>
<feature type="transmembrane region" description="Helical" evidence="7">
    <location>
        <begin position="71"/>
        <end position="89"/>
    </location>
</feature>
<keyword evidence="9" id="KW-1185">Reference proteome</keyword>
<comment type="similarity">
    <text evidence="2 6">Belongs to the ABC-3 integral membrane protein family.</text>
</comment>
<reference evidence="8 9" key="1">
    <citation type="submission" date="2015-03" db="EMBL/GenBank/DDBJ databases">
        <authorList>
            <person name="Hassan Y.I."/>
            <person name="Lepp D."/>
            <person name="Li X.-Z."/>
            <person name="Zhou T."/>
        </authorList>
    </citation>
    <scope>NUCLEOTIDE SEQUENCE [LARGE SCALE GENOMIC DNA]</scope>
    <source>
        <strain evidence="8 9">BD-c194</strain>
    </source>
</reference>
<dbReference type="EMBL" id="JZEX01000087">
    <property type="protein sequence ID" value="KKB12301.1"/>
    <property type="molecule type" value="Genomic_DNA"/>
</dbReference>
<comment type="subcellular location">
    <subcellularLocation>
        <location evidence="6">Cell membrane</location>
        <topology evidence="6">Multi-pass membrane protein</topology>
    </subcellularLocation>
    <subcellularLocation>
        <location evidence="1">Membrane</location>
        <topology evidence="1">Multi-pass membrane protein</topology>
    </subcellularLocation>
</comment>
<feature type="transmembrane region" description="Helical" evidence="7">
    <location>
        <begin position="101"/>
        <end position="119"/>
    </location>
</feature>
<feature type="transmembrane region" description="Helical" evidence="7">
    <location>
        <begin position="227"/>
        <end position="249"/>
    </location>
</feature>
<evidence type="ECO:0000256" key="2">
    <source>
        <dbReference type="ARBA" id="ARBA00008034"/>
    </source>
</evidence>
<evidence type="ECO:0000256" key="1">
    <source>
        <dbReference type="ARBA" id="ARBA00004141"/>
    </source>
</evidence>
<dbReference type="PATRIC" id="fig|443610.3.peg.4266"/>
<evidence type="ECO:0000256" key="7">
    <source>
        <dbReference type="SAM" id="Phobius"/>
    </source>
</evidence>
<evidence type="ECO:0000256" key="4">
    <source>
        <dbReference type="ARBA" id="ARBA00022989"/>
    </source>
</evidence>
<dbReference type="Gene3D" id="1.10.3470.10">
    <property type="entry name" value="ABC transporter involved in vitamin B12 uptake, BtuC"/>
    <property type="match status" value="1"/>
</dbReference>
<dbReference type="InterPro" id="IPR037294">
    <property type="entry name" value="ABC_BtuC-like"/>
</dbReference>
<organism evidence="8 9">
    <name type="scientific">Devosia geojensis</name>
    <dbReference type="NCBI Taxonomy" id="443610"/>
    <lineage>
        <taxon>Bacteria</taxon>
        <taxon>Pseudomonadati</taxon>
        <taxon>Pseudomonadota</taxon>
        <taxon>Alphaproteobacteria</taxon>
        <taxon>Hyphomicrobiales</taxon>
        <taxon>Devosiaceae</taxon>
        <taxon>Devosia</taxon>
    </lineage>
</organism>
<dbReference type="SUPFAM" id="SSF81345">
    <property type="entry name" value="ABC transporter involved in vitamin B12 uptake, BtuC"/>
    <property type="match status" value="1"/>
</dbReference>
<keyword evidence="5 7" id="KW-0472">Membrane</keyword>
<evidence type="ECO:0000256" key="5">
    <source>
        <dbReference type="ARBA" id="ARBA00023136"/>
    </source>
</evidence>
<keyword evidence="4 7" id="KW-1133">Transmembrane helix</keyword>
<dbReference type="Proteomes" id="UP000033632">
    <property type="component" value="Unassembled WGS sequence"/>
</dbReference>
<dbReference type="InterPro" id="IPR001626">
    <property type="entry name" value="ABC_TroCD"/>
</dbReference>
<feature type="transmembrane region" description="Helical" evidence="7">
    <location>
        <begin position="255"/>
        <end position="276"/>
    </location>
</feature>
<keyword evidence="3 6" id="KW-0812">Transmembrane</keyword>
<feature type="transmembrane region" description="Helical" evidence="7">
    <location>
        <begin position="18"/>
        <end position="38"/>
    </location>
</feature>
<dbReference type="GO" id="GO:0010043">
    <property type="term" value="P:response to zinc ion"/>
    <property type="evidence" value="ECO:0007669"/>
    <property type="project" value="TreeGrafter"/>
</dbReference>
<evidence type="ECO:0000313" key="9">
    <source>
        <dbReference type="Proteomes" id="UP000033632"/>
    </source>
</evidence>
<dbReference type="GO" id="GO:0055085">
    <property type="term" value="P:transmembrane transport"/>
    <property type="evidence" value="ECO:0007669"/>
    <property type="project" value="InterPro"/>
</dbReference>
<evidence type="ECO:0000256" key="3">
    <source>
        <dbReference type="ARBA" id="ARBA00022692"/>
    </source>
</evidence>
<gene>
    <name evidence="8" type="ORF">VE25_08455</name>
</gene>
<feature type="transmembrane region" description="Helical" evidence="7">
    <location>
        <begin position="177"/>
        <end position="197"/>
    </location>
</feature>
<dbReference type="STRING" id="443610.VE25_08455"/>
<feature type="transmembrane region" description="Helical" evidence="7">
    <location>
        <begin position="139"/>
        <end position="157"/>
    </location>
</feature>
<dbReference type="Pfam" id="PF00950">
    <property type="entry name" value="ABC-3"/>
    <property type="match status" value="1"/>
</dbReference>
<feature type="transmembrane region" description="Helical" evidence="7">
    <location>
        <begin position="203"/>
        <end position="220"/>
    </location>
</feature>
<evidence type="ECO:0000256" key="6">
    <source>
        <dbReference type="RuleBase" id="RU003943"/>
    </source>
</evidence>
<protein>
    <submittedName>
        <fullName evidence="8">Zinc ABC transporter permease</fullName>
    </submittedName>
</protein>
<feature type="transmembrane region" description="Helical" evidence="7">
    <location>
        <begin position="47"/>
        <end position="65"/>
    </location>
</feature>
<proteinExistence type="inferred from homology"/>
<dbReference type="PANTHER" id="PTHR30477:SF13">
    <property type="entry name" value="IRON TRANSPORT SYSTEM MEMBRANE PROTEIN HI_0360-RELATED"/>
    <property type="match status" value="1"/>
</dbReference>